<evidence type="ECO:0000313" key="8">
    <source>
        <dbReference type="EMBL" id="EWT06476.1"/>
    </source>
</evidence>
<dbReference type="InterPro" id="IPR017583">
    <property type="entry name" value="Tagatose/fructose_Pkinase"/>
</dbReference>
<dbReference type="OrthoDB" id="3206700at2"/>
<reference evidence="9" key="1">
    <citation type="submission" date="2013-08" db="EMBL/GenBank/DDBJ databases">
        <title>Intrasporangium oryzae NRRL B-24470.</title>
        <authorList>
            <person name="Liu H."/>
            <person name="Wang G."/>
        </authorList>
    </citation>
    <scope>NUCLEOTIDE SEQUENCE [LARGE SCALE GENOMIC DNA]</scope>
    <source>
        <strain evidence="9">Q5-1</strain>
    </source>
</reference>
<dbReference type="PANTHER" id="PTHR46566:SF2">
    <property type="entry name" value="ATP-DEPENDENT 6-PHOSPHOFRUCTOKINASE ISOZYME 2"/>
    <property type="match status" value="1"/>
</dbReference>
<dbReference type="EMBL" id="AWQS01000046">
    <property type="protein sequence ID" value="EWT06476.1"/>
    <property type="molecule type" value="Genomic_DNA"/>
</dbReference>
<evidence type="ECO:0000256" key="3">
    <source>
        <dbReference type="ARBA" id="ARBA00022741"/>
    </source>
</evidence>
<organism evidence="8 9">
    <name type="scientific">Intrasporangium chromatireducens Q5-1</name>
    <dbReference type="NCBI Taxonomy" id="584657"/>
    <lineage>
        <taxon>Bacteria</taxon>
        <taxon>Bacillati</taxon>
        <taxon>Actinomycetota</taxon>
        <taxon>Actinomycetes</taxon>
        <taxon>Micrococcales</taxon>
        <taxon>Intrasporangiaceae</taxon>
        <taxon>Intrasporangium</taxon>
    </lineage>
</organism>
<gene>
    <name evidence="8" type="ORF">N864_21090</name>
</gene>
<dbReference type="GO" id="GO:0005975">
    <property type="term" value="P:carbohydrate metabolic process"/>
    <property type="evidence" value="ECO:0007669"/>
    <property type="project" value="InterPro"/>
</dbReference>
<dbReference type="Gene3D" id="3.40.1190.20">
    <property type="match status" value="1"/>
</dbReference>
<comment type="caution">
    <text evidence="8">The sequence shown here is derived from an EMBL/GenBank/DDBJ whole genome shotgun (WGS) entry which is preliminary data.</text>
</comment>
<dbReference type="PATRIC" id="fig|584657.3.peg.1606"/>
<dbReference type="InterPro" id="IPR029056">
    <property type="entry name" value="Ribokinase-like"/>
</dbReference>
<dbReference type="Pfam" id="PF00294">
    <property type="entry name" value="PfkB"/>
    <property type="match status" value="1"/>
</dbReference>
<dbReference type="GO" id="GO:0016301">
    <property type="term" value="F:kinase activity"/>
    <property type="evidence" value="ECO:0007669"/>
    <property type="project" value="UniProtKB-KW"/>
</dbReference>
<evidence type="ECO:0000256" key="2">
    <source>
        <dbReference type="ARBA" id="ARBA00022679"/>
    </source>
</evidence>
<dbReference type="GO" id="GO:0016773">
    <property type="term" value="F:phosphotransferase activity, alcohol group as acceptor"/>
    <property type="evidence" value="ECO:0007669"/>
    <property type="project" value="InterPro"/>
</dbReference>
<dbReference type="PANTHER" id="PTHR46566">
    <property type="entry name" value="1-PHOSPHOFRUCTOKINASE-RELATED"/>
    <property type="match status" value="1"/>
</dbReference>
<keyword evidence="2 6" id="KW-0808">Transferase</keyword>
<protein>
    <submittedName>
        <fullName evidence="8">Phosphofructokinase</fullName>
    </submittedName>
</protein>
<accession>W9GJQ1</accession>
<sequence>MVSETVDSLATPARQRAAVFCPTPFLTVTIEDVSGSPDIHIHAGGQGVWVGRMLRALGVRPVLCMPCGGETGRLLGPLLEAESLAVRAVEAAGQTAAYVHDRTGGERNVIATTEPPPLGRHEADQLYTAMLEAAARADVAVLCGPASEGVLPEDTYRRLPADLHALGTPIVADLSGAVLRDALSAGVDVLKVSHEELLADGWACDESTPQLVTAMERLHRAGAAAVVVSRAHEPALALIEGRLLSVHGPVLQRVDHRGAGDSMTAGLAAGVTRGVAWTQALRLGAAAGALNVTRHGLATGERAAVDALAERVEVASLDAGVRRGPR</sequence>
<evidence type="ECO:0000256" key="5">
    <source>
        <dbReference type="ARBA" id="ARBA00022840"/>
    </source>
</evidence>
<comment type="similarity">
    <text evidence="1">Belongs to the carbohydrate kinase PfkB family.</text>
</comment>
<dbReference type="SUPFAM" id="SSF53613">
    <property type="entry name" value="Ribokinase-like"/>
    <property type="match status" value="1"/>
</dbReference>
<dbReference type="InterPro" id="IPR011611">
    <property type="entry name" value="PfkB_dom"/>
</dbReference>
<evidence type="ECO:0000256" key="4">
    <source>
        <dbReference type="ARBA" id="ARBA00022777"/>
    </source>
</evidence>
<proteinExistence type="inferred from homology"/>
<keyword evidence="3" id="KW-0547">Nucleotide-binding</keyword>
<dbReference type="Proteomes" id="UP000019494">
    <property type="component" value="Unassembled WGS sequence"/>
</dbReference>
<evidence type="ECO:0000259" key="7">
    <source>
        <dbReference type="Pfam" id="PF00294"/>
    </source>
</evidence>
<dbReference type="PIRSF" id="PIRSF000535">
    <property type="entry name" value="1PFK/6PFK/LacC"/>
    <property type="match status" value="1"/>
</dbReference>
<evidence type="ECO:0000313" key="9">
    <source>
        <dbReference type="Proteomes" id="UP000019494"/>
    </source>
</evidence>
<keyword evidence="4 8" id="KW-0418">Kinase</keyword>
<keyword evidence="5" id="KW-0067">ATP-binding</keyword>
<evidence type="ECO:0000256" key="1">
    <source>
        <dbReference type="ARBA" id="ARBA00010688"/>
    </source>
</evidence>
<dbReference type="AlphaFoldDB" id="W9GJQ1"/>
<name>W9GJQ1_9MICO</name>
<feature type="domain" description="Carbohydrate kinase PfkB" evidence="7">
    <location>
        <begin position="36"/>
        <end position="300"/>
    </location>
</feature>
<dbReference type="GO" id="GO:0005524">
    <property type="term" value="F:ATP binding"/>
    <property type="evidence" value="ECO:0007669"/>
    <property type="project" value="UniProtKB-KW"/>
</dbReference>
<evidence type="ECO:0000256" key="6">
    <source>
        <dbReference type="PIRNR" id="PIRNR000535"/>
    </source>
</evidence>
<dbReference type="RefSeq" id="WP_051518340.1">
    <property type="nucleotide sequence ID" value="NZ_AWQS01000046.1"/>
</dbReference>
<keyword evidence="9" id="KW-1185">Reference proteome</keyword>